<gene>
    <name evidence="2" type="ORF">BT67DRAFT_486703</name>
</gene>
<comment type="caution">
    <text evidence="2">The sequence shown here is derived from an EMBL/GenBank/DDBJ whole genome shotgun (WGS) entry which is preliminary data.</text>
</comment>
<proteinExistence type="predicted"/>
<evidence type="ECO:0000256" key="1">
    <source>
        <dbReference type="SAM" id="MobiDB-lite"/>
    </source>
</evidence>
<organism evidence="2 3">
    <name type="scientific">Trichocladium antarcticum</name>
    <dbReference type="NCBI Taxonomy" id="1450529"/>
    <lineage>
        <taxon>Eukaryota</taxon>
        <taxon>Fungi</taxon>
        <taxon>Dikarya</taxon>
        <taxon>Ascomycota</taxon>
        <taxon>Pezizomycotina</taxon>
        <taxon>Sordariomycetes</taxon>
        <taxon>Sordariomycetidae</taxon>
        <taxon>Sordariales</taxon>
        <taxon>Chaetomiaceae</taxon>
        <taxon>Trichocladium</taxon>
    </lineage>
</organism>
<dbReference type="Proteomes" id="UP001304895">
    <property type="component" value="Unassembled WGS sequence"/>
</dbReference>
<evidence type="ECO:0000313" key="2">
    <source>
        <dbReference type="EMBL" id="KAK4131148.1"/>
    </source>
</evidence>
<feature type="region of interest" description="Disordered" evidence="1">
    <location>
        <begin position="1"/>
        <end position="70"/>
    </location>
</feature>
<protein>
    <submittedName>
        <fullName evidence="2">Uncharacterized protein</fullName>
    </submittedName>
</protein>
<keyword evidence="3" id="KW-1185">Reference proteome</keyword>
<reference evidence="2" key="1">
    <citation type="journal article" date="2023" name="Mol. Phylogenet. Evol.">
        <title>Genome-scale phylogeny and comparative genomics of the fungal order Sordariales.</title>
        <authorList>
            <person name="Hensen N."/>
            <person name="Bonometti L."/>
            <person name="Westerberg I."/>
            <person name="Brannstrom I.O."/>
            <person name="Guillou S."/>
            <person name="Cros-Aarteil S."/>
            <person name="Calhoun S."/>
            <person name="Haridas S."/>
            <person name="Kuo A."/>
            <person name="Mondo S."/>
            <person name="Pangilinan J."/>
            <person name="Riley R."/>
            <person name="LaButti K."/>
            <person name="Andreopoulos B."/>
            <person name="Lipzen A."/>
            <person name="Chen C."/>
            <person name="Yan M."/>
            <person name="Daum C."/>
            <person name="Ng V."/>
            <person name="Clum A."/>
            <person name="Steindorff A."/>
            <person name="Ohm R.A."/>
            <person name="Martin F."/>
            <person name="Silar P."/>
            <person name="Natvig D.O."/>
            <person name="Lalanne C."/>
            <person name="Gautier V."/>
            <person name="Ament-Velasquez S.L."/>
            <person name="Kruys A."/>
            <person name="Hutchinson M.I."/>
            <person name="Powell A.J."/>
            <person name="Barry K."/>
            <person name="Miller A.N."/>
            <person name="Grigoriev I.V."/>
            <person name="Debuchy R."/>
            <person name="Gladieux P."/>
            <person name="Hiltunen Thoren M."/>
            <person name="Johannesson H."/>
        </authorList>
    </citation>
    <scope>NUCLEOTIDE SEQUENCE</scope>
    <source>
        <strain evidence="2">CBS 123565</strain>
    </source>
</reference>
<dbReference type="AlphaFoldDB" id="A0AAN6UDR3"/>
<feature type="compositionally biased region" description="Polar residues" evidence="1">
    <location>
        <begin position="1"/>
        <end position="14"/>
    </location>
</feature>
<reference evidence="2" key="2">
    <citation type="submission" date="2023-05" db="EMBL/GenBank/DDBJ databases">
        <authorList>
            <consortium name="Lawrence Berkeley National Laboratory"/>
            <person name="Steindorff A."/>
            <person name="Hensen N."/>
            <person name="Bonometti L."/>
            <person name="Westerberg I."/>
            <person name="Brannstrom I.O."/>
            <person name="Guillou S."/>
            <person name="Cros-Aarteil S."/>
            <person name="Calhoun S."/>
            <person name="Haridas S."/>
            <person name="Kuo A."/>
            <person name="Mondo S."/>
            <person name="Pangilinan J."/>
            <person name="Riley R."/>
            <person name="Labutti K."/>
            <person name="Andreopoulos B."/>
            <person name="Lipzen A."/>
            <person name="Chen C."/>
            <person name="Yanf M."/>
            <person name="Daum C."/>
            <person name="Ng V."/>
            <person name="Clum A."/>
            <person name="Ohm R."/>
            <person name="Martin F."/>
            <person name="Silar P."/>
            <person name="Natvig D."/>
            <person name="Lalanne C."/>
            <person name="Gautier V."/>
            <person name="Ament-Velasquez S.L."/>
            <person name="Kruys A."/>
            <person name="Hutchinson M.I."/>
            <person name="Powell A.J."/>
            <person name="Barry K."/>
            <person name="Miller A.N."/>
            <person name="Grigoriev I.V."/>
            <person name="Debuchy R."/>
            <person name="Gladieux P."/>
            <person name="Thoren M.H."/>
            <person name="Johannesson H."/>
        </authorList>
    </citation>
    <scope>NUCLEOTIDE SEQUENCE</scope>
    <source>
        <strain evidence="2">CBS 123565</strain>
    </source>
</reference>
<accession>A0AAN6UDR3</accession>
<name>A0AAN6UDR3_9PEZI</name>
<feature type="region of interest" description="Disordered" evidence="1">
    <location>
        <begin position="355"/>
        <end position="375"/>
    </location>
</feature>
<dbReference type="EMBL" id="MU853427">
    <property type="protein sequence ID" value="KAK4131148.1"/>
    <property type="molecule type" value="Genomic_DNA"/>
</dbReference>
<evidence type="ECO:0000313" key="3">
    <source>
        <dbReference type="Proteomes" id="UP001304895"/>
    </source>
</evidence>
<feature type="region of interest" description="Disordered" evidence="1">
    <location>
        <begin position="232"/>
        <end position="256"/>
    </location>
</feature>
<sequence>MVGYTTRASAAKGSSRTRRPELATKTNILDMAASDSRSQASESADWRRRADAVSSPGATGKRNSLANDKHGFGGSDSLHFPFTTELENLPSDFVQYRRPRERQTPWGMVLSAPAWQPASSPSSSSGLKRREMTMVQLKRVNPMVINVNGEDITLANRFFLDVTPVGSDTPSSYMAVGELQRLKIPARFQPMSSEASDDLLVELKEMLSSGQDIPSSTTSPSAAALQIRCQHAGAPTQQDNSGSGPAGFSRDDDRRARHLQADSLSEDEARFQNMLGRLQRNPEPQPPTRSTCAKAAPSGLLVDPAIVAIKIKEKVGESGINASSNAKAEMEIADESLPTGLNCIRKAAHQLSNDSGYLSNDSHRGSTIPPVRDCSQVDSAQRLKEPSLDDNLMKGLNPATVEFRSVQNDAIPSPLPKRMSRPPLTNIFPNAIPTPIELPPATLPEKIIPELPRQSSDTPIEGQPPAGLIDQISNRAIWHEALLHALQAPPQLTASSMPRAGIIPGAFPPIHTLPQQVASQMPFPAALSAMPVSTAPLATKFGTYPSTGISNASINLPTIGGPTTSGFNTLPFAPGFAMPVFNQPATAALNPCLPNTAPYALASLQQQPLLGPDGKTSRPYFPVTTKPRDHDPVKQQMYEAYLEWRKANEPGYHMRCKMRQAQRVVRQYQEKQDPPSNDS</sequence>